<gene>
    <name evidence="2" type="ORF">GGX14DRAFT_426494</name>
</gene>
<organism evidence="2 3">
    <name type="scientific">Mycena pura</name>
    <dbReference type="NCBI Taxonomy" id="153505"/>
    <lineage>
        <taxon>Eukaryota</taxon>
        <taxon>Fungi</taxon>
        <taxon>Dikarya</taxon>
        <taxon>Basidiomycota</taxon>
        <taxon>Agaricomycotina</taxon>
        <taxon>Agaricomycetes</taxon>
        <taxon>Agaricomycetidae</taxon>
        <taxon>Agaricales</taxon>
        <taxon>Marasmiineae</taxon>
        <taxon>Mycenaceae</taxon>
        <taxon>Mycena</taxon>
    </lineage>
</organism>
<name>A0AAD7E2G3_9AGAR</name>
<feature type="region of interest" description="Disordered" evidence="1">
    <location>
        <begin position="1"/>
        <end position="46"/>
    </location>
</feature>
<feature type="non-terminal residue" evidence="2">
    <location>
        <position position="1"/>
    </location>
</feature>
<evidence type="ECO:0000313" key="2">
    <source>
        <dbReference type="EMBL" id="KAJ7224678.1"/>
    </source>
</evidence>
<protein>
    <submittedName>
        <fullName evidence="2">Uncharacterized protein</fullName>
    </submittedName>
</protein>
<accession>A0AAD7E2G3</accession>
<dbReference type="EMBL" id="JARJCW010000005">
    <property type="protein sequence ID" value="KAJ7224678.1"/>
    <property type="molecule type" value="Genomic_DNA"/>
</dbReference>
<proteinExistence type="predicted"/>
<evidence type="ECO:0000313" key="3">
    <source>
        <dbReference type="Proteomes" id="UP001219525"/>
    </source>
</evidence>
<dbReference type="Proteomes" id="UP001219525">
    <property type="component" value="Unassembled WGS sequence"/>
</dbReference>
<evidence type="ECO:0000256" key="1">
    <source>
        <dbReference type="SAM" id="MobiDB-lite"/>
    </source>
</evidence>
<comment type="caution">
    <text evidence="2">The sequence shown here is derived from an EMBL/GenBank/DDBJ whole genome shotgun (WGS) entry which is preliminary data.</text>
</comment>
<reference evidence="2" key="1">
    <citation type="submission" date="2023-03" db="EMBL/GenBank/DDBJ databases">
        <title>Massive genome expansion in bonnet fungi (Mycena s.s.) driven by repeated elements and novel gene families across ecological guilds.</title>
        <authorList>
            <consortium name="Lawrence Berkeley National Laboratory"/>
            <person name="Harder C.B."/>
            <person name="Miyauchi S."/>
            <person name="Viragh M."/>
            <person name="Kuo A."/>
            <person name="Thoen E."/>
            <person name="Andreopoulos B."/>
            <person name="Lu D."/>
            <person name="Skrede I."/>
            <person name="Drula E."/>
            <person name="Henrissat B."/>
            <person name="Morin E."/>
            <person name="Kohler A."/>
            <person name="Barry K."/>
            <person name="LaButti K."/>
            <person name="Morin E."/>
            <person name="Salamov A."/>
            <person name="Lipzen A."/>
            <person name="Mereny Z."/>
            <person name="Hegedus B."/>
            <person name="Baldrian P."/>
            <person name="Stursova M."/>
            <person name="Weitz H."/>
            <person name="Taylor A."/>
            <person name="Grigoriev I.V."/>
            <person name="Nagy L.G."/>
            <person name="Martin F."/>
            <person name="Kauserud H."/>
        </authorList>
    </citation>
    <scope>NUCLEOTIDE SEQUENCE</scope>
    <source>
        <strain evidence="2">9144</strain>
    </source>
</reference>
<dbReference type="AlphaFoldDB" id="A0AAD7E2G3"/>
<sequence>MCPLSPVGPPAHKTRRWLPSTHHPIVARQRTRPSPVHKTPDRRRLPADRHTYLLPVARLLRTRPAACCSPLAVRRHPPYTPSDRRSPTCSLPTRLPCTRPIAYPPPSSTACQPPTTRRPAAACHTNLPSPPPAFKTRRPLLPAAHYTPSDRRPHCPLPAPCLTGPDLESVCTSV</sequence>
<keyword evidence="3" id="KW-1185">Reference proteome</keyword>